<dbReference type="Gene3D" id="1.25.40.10">
    <property type="entry name" value="Tetratricopeptide repeat domain"/>
    <property type="match status" value="1"/>
</dbReference>
<feature type="region of interest" description="Disordered" evidence="1">
    <location>
        <begin position="124"/>
        <end position="147"/>
    </location>
</feature>
<accession>A0A9P7UNR3</accession>
<dbReference type="KEGG" id="more:E1B28_012250"/>
<gene>
    <name evidence="2" type="ORF">E1B28_012250</name>
</gene>
<dbReference type="InterPro" id="IPR011990">
    <property type="entry name" value="TPR-like_helical_dom_sf"/>
</dbReference>
<dbReference type="Proteomes" id="UP001049176">
    <property type="component" value="Chromosome 8"/>
</dbReference>
<sequence length="744" mass="82685">MGTHLGHRASRPGSASSSSNSKRKQILLPVHLEILGPVRYASTSAHASIPSFSASPAPIPLPSVSRPTITLEEYLSLRSQKQSQRQKRLSEISNKDYYDLFVEAQDTKNDAALNWLLQDLIHPNTTSPKNEKQKKLKGKGKGKQAEDTATPDIKLYEMVQNLLFNLDLARLRSKTVFLMIQWLDSNAAAPSTGFIQTLAEKQFRFLVFQICIRIHTAGQDSDPDVRLVKMIYQRVFDGIKELSTTERGLKEGSPGDMGFAVLYRLLLLSPTESEIRPPTEPLAIELFTRLFERGWIPNESVSASEEGALRMLGVTAVKACLHWDYRTLAHKFLILVISRHTPPLPSSVLTLTTDTIYTSLSSPRRNEFRSTVELVKTLWEAGERVEPSVVRECYRVGHANDFLDDTIHLFRAAKCVKDTSNAAPLPPGRALLWLLEGLQPHSHLARELVSRVASPDGGVYIPVDDRAQVISLAASQGFGKSARVLYTRYGKGKDRKSVLGSAVLLVRMVSLFQRLVDDAQGGEEGGAKVQDLRDFMNTVIEEFIDVHGGTGGMTHESLTSLARAYFIMGRVQEGFEVYRVGMQRKAVPDMYDLNTMLGVLAEYSPRSAAKMMERMAGKGLEPDSVTLGTVVKYGLLHKDIELVEDVIRRWGDVGLSQKTIGMLLRASVERASEAEVGGVLREVMRVVRSIPEVGSVSLGKYLVYSALGAGEMEIGQMIWKDLLEKQGELGDPEMIQIRKRLKNK</sequence>
<dbReference type="OrthoDB" id="185373at2759"/>
<dbReference type="GeneID" id="66081325"/>
<name>A0A9P7UNR3_9AGAR</name>
<feature type="compositionally biased region" description="Basic residues" evidence="1">
    <location>
        <begin position="132"/>
        <end position="142"/>
    </location>
</feature>
<evidence type="ECO:0000313" key="2">
    <source>
        <dbReference type="EMBL" id="KAG7088235.1"/>
    </source>
</evidence>
<evidence type="ECO:0008006" key="4">
    <source>
        <dbReference type="Google" id="ProtNLM"/>
    </source>
</evidence>
<dbReference type="RefSeq" id="XP_043004706.1">
    <property type="nucleotide sequence ID" value="XM_043157339.1"/>
</dbReference>
<dbReference type="AlphaFoldDB" id="A0A9P7UNR3"/>
<keyword evidence="3" id="KW-1185">Reference proteome</keyword>
<protein>
    <recommendedName>
        <fullName evidence="4">Pentatricopeptide repeat-containing protein</fullName>
    </recommendedName>
</protein>
<feature type="compositionally biased region" description="Basic residues" evidence="1">
    <location>
        <begin position="1"/>
        <end position="10"/>
    </location>
</feature>
<evidence type="ECO:0000313" key="3">
    <source>
        <dbReference type="Proteomes" id="UP001049176"/>
    </source>
</evidence>
<feature type="compositionally biased region" description="Low complexity" evidence="1">
    <location>
        <begin position="11"/>
        <end position="20"/>
    </location>
</feature>
<organism evidence="2 3">
    <name type="scientific">Marasmius oreades</name>
    <name type="common">fairy-ring Marasmius</name>
    <dbReference type="NCBI Taxonomy" id="181124"/>
    <lineage>
        <taxon>Eukaryota</taxon>
        <taxon>Fungi</taxon>
        <taxon>Dikarya</taxon>
        <taxon>Basidiomycota</taxon>
        <taxon>Agaricomycotina</taxon>
        <taxon>Agaricomycetes</taxon>
        <taxon>Agaricomycetidae</taxon>
        <taxon>Agaricales</taxon>
        <taxon>Marasmiineae</taxon>
        <taxon>Marasmiaceae</taxon>
        <taxon>Marasmius</taxon>
    </lineage>
</organism>
<proteinExistence type="predicted"/>
<feature type="region of interest" description="Disordered" evidence="1">
    <location>
        <begin position="1"/>
        <end position="22"/>
    </location>
</feature>
<reference evidence="2" key="1">
    <citation type="journal article" date="2021" name="Genome Biol. Evol.">
        <title>The assembled and annotated genome of the fairy-ring fungus Marasmius oreades.</title>
        <authorList>
            <person name="Hiltunen M."/>
            <person name="Ament-Velasquez S.L."/>
            <person name="Johannesson H."/>
        </authorList>
    </citation>
    <scope>NUCLEOTIDE SEQUENCE</scope>
    <source>
        <strain evidence="2">03SP1</strain>
    </source>
</reference>
<dbReference type="EMBL" id="CM032188">
    <property type="protein sequence ID" value="KAG7088235.1"/>
    <property type="molecule type" value="Genomic_DNA"/>
</dbReference>
<comment type="caution">
    <text evidence="2">The sequence shown here is derived from an EMBL/GenBank/DDBJ whole genome shotgun (WGS) entry which is preliminary data.</text>
</comment>
<evidence type="ECO:0000256" key="1">
    <source>
        <dbReference type="SAM" id="MobiDB-lite"/>
    </source>
</evidence>